<dbReference type="InterPro" id="IPR001129">
    <property type="entry name" value="Membr-assoc_MAPEG"/>
</dbReference>
<dbReference type="PANTHER" id="PTHR35814">
    <property type="match status" value="1"/>
</dbReference>
<dbReference type="Pfam" id="PF01124">
    <property type="entry name" value="MAPEG"/>
    <property type="match status" value="1"/>
</dbReference>
<dbReference type="GO" id="GO:0016020">
    <property type="term" value="C:membrane"/>
    <property type="evidence" value="ECO:0007669"/>
    <property type="project" value="UniProtKB-SubCell"/>
</dbReference>
<dbReference type="OrthoDB" id="7619858at2"/>
<accession>A0A238JFG7</accession>
<evidence type="ECO:0000256" key="5">
    <source>
        <dbReference type="SAM" id="Phobius"/>
    </source>
</evidence>
<evidence type="ECO:0000256" key="1">
    <source>
        <dbReference type="ARBA" id="ARBA00004370"/>
    </source>
</evidence>
<keyword evidence="3 5" id="KW-1133">Transmembrane helix</keyword>
<dbReference type="PANTHER" id="PTHR35814:SF1">
    <property type="entry name" value="GLUTATHIONE S-TRANSFERASE-RELATED"/>
    <property type="match status" value="1"/>
</dbReference>
<proteinExistence type="predicted"/>
<feature type="transmembrane region" description="Helical" evidence="5">
    <location>
        <begin position="7"/>
        <end position="27"/>
    </location>
</feature>
<evidence type="ECO:0000256" key="2">
    <source>
        <dbReference type="ARBA" id="ARBA00022692"/>
    </source>
</evidence>
<dbReference type="SUPFAM" id="SSF161084">
    <property type="entry name" value="MAPEG domain-like"/>
    <property type="match status" value="1"/>
</dbReference>
<comment type="subcellular location">
    <subcellularLocation>
        <location evidence="1">Membrane</location>
    </subcellularLocation>
</comment>
<dbReference type="RefSeq" id="WP_099247411.1">
    <property type="nucleotide sequence ID" value="NZ_FXXP01000002.1"/>
</dbReference>
<gene>
    <name evidence="6" type="primary">yecN</name>
    <name evidence="6" type="ORF">TRP8649_03552</name>
</gene>
<keyword evidence="2 5" id="KW-0812">Transmembrane</keyword>
<feature type="transmembrane region" description="Helical" evidence="5">
    <location>
        <begin position="74"/>
        <end position="94"/>
    </location>
</feature>
<dbReference type="EMBL" id="FXXP01000002">
    <property type="protein sequence ID" value="SMX29418.1"/>
    <property type="molecule type" value="Genomic_DNA"/>
</dbReference>
<keyword evidence="7" id="KW-1185">Reference proteome</keyword>
<feature type="transmembrane region" description="Helical" evidence="5">
    <location>
        <begin position="106"/>
        <end position="126"/>
    </location>
</feature>
<protein>
    <submittedName>
        <fullName evidence="6">Inner membrane protein YecN</fullName>
    </submittedName>
</protein>
<name>A0A238JFG7_9RHOB</name>
<evidence type="ECO:0000256" key="3">
    <source>
        <dbReference type="ARBA" id="ARBA00022989"/>
    </source>
</evidence>
<dbReference type="InterPro" id="IPR023352">
    <property type="entry name" value="MAPEG-like_dom_sf"/>
</dbReference>
<sequence length="128" mass="14086">MTPLITLYFVAGFALMHVVITMLVGAARVPNQVHFYDEGDLNLRRNQRAHANFCENIPMALITMAAAETSGTPARWIITGGLVIVAGRLLHYYIIRVRGWGNARAVSMLMTLMPIVGFAGLTLWNLSA</sequence>
<dbReference type="Gene3D" id="1.20.120.550">
    <property type="entry name" value="Membrane associated eicosanoid/glutathione metabolism-like domain"/>
    <property type="match status" value="1"/>
</dbReference>
<dbReference type="AlphaFoldDB" id="A0A238JFG7"/>
<evidence type="ECO:0000256" key="4">
    <source>
        <dbReference type="ARBA" id="ARBA00023136"/>
    </source>
</evidence>
<dbReference type="Proteomes" id="UP000225972">
    <property type="component" value="Unassembled WGS sequence"/>
</dbReference>
<keyword evidence="4 5" id="KW-0472">Membrane</keyword>
<evidence type="ECO:0000313" key="6">
    <source>
        <dbReference type="EMBL" id="SMX29418.1"/>
    </source>
</evidence>
<evidence type="ECO:0000313" key="7">
    <source>
        <dbReference type="Proteomes" id="UP000225972"/>
    </source>
</evidence>
<reference evidence="7" key="1">
    <citation type="submission" date="2017-05" db="EMBL/GenBank/DDBJ databases">
        <authorList>
            <person name="Rodrigo-Torres L."/>
            <person name="Arahal R. D."/>
            <person name="Lucena T."/>
        </authorList>
    </citation>
    <scope>NUCLEOTIDE SEQUENCE [LARGE SCALE GENOMIC DNA]</scope>
    <source>
        <strain evidence="7">CECT 8649</strain>
    </source>
</reference>
<organism evidence="6 7">
    <name type="scientific">Pelagimonas phthalicica</name>
    <dbReference type="NCBI Taxonomy" id="1037362"/>
    <lineage>
        <taxon>Bacteria</taxon>
        <taxon>Pseudomonadati</taxon>
        <taxon>Pseudomonadota</taxon>
        <taxon>Alphaproteobacteria</taxon>
        <taxon>Rhodobacterales</taxon>
        <taxon>Roseobacteraceae</taxon>
        <taxon>Pelagimonas</taxon>
    </lineage>
</organism>